<name>A0A1G2L5V8_9BACT</name>
<gene>
    <name evidence="2" type="ORF">A2934_05550</name>
</gene>
<keyword evidence="1" id="KW-0812">Transmembrane</keyword>
<accession>A0A1G2L5V8</accession>
<proteinExistence type="predicted"/>
<feature type="transmembrane region" description="Helical" evidence="1">
    <location>
        <begin position="15"/>
        <end position="35"/>
    </location>
</feature>
<dbReference type="AlphaFoldDB" id="A0A1G2L5V8"/>
<organism evidence="2 3">
    <name type="scientific">Candidatus Sungbacteria bacterium RIFCSPLOWO2_01_FULL_47_10</name>
    <dbReference type="NCBI Taxonomy" id="1802276"/>
    <lineage>
        <taxon>Bacteria</taxon>
        <taxon>Candidatus Sungiibacteriota</taxon>
    </lineage>
</organism>
<dbReference type="EMBL" id="MHQO01000018">
    <property type="protein sequence ID" value="OHA07038.1"/>
    <property type="molecule type" value="Genomic_DNA"/>
</dbReference>
<evidence type="ECO:0000256" key="1">
    <source>
        <dbReference type="SAM" id="Phobius"/>
    </source>
</evidence>
<comment type="caution">
    <text evidence="2">The sequence shown here is derived from an EMBL/GenBank/DDBJ whole genome shotgun (WGS) entry which is preliminary data.</text>
</comment>
<keyword evidence="1" id="KW-0472">Membrane</keyword>
<dbReference type="Proteomes" id="UP000177982">
    <property type="component" value="Unassembled WGS sequence"/>
</dbReference>
<evidence type="ECO:0000313" key="2">
    <source>
        <dbReference type="EMBL" id="OHA07038.1"/>
    </source>
</evidence>
<evidence type="ECO:0000313" key="3">
    <source>
        <dbReference type="Proteomes" id="UP000177982"/>
    </source>
</evidence>
<protein>
    <submittedName>
        <fullName evidence="2">Uncharacterized protein</fullName>
    </submittedName>
</protein>
<reference evidence="2 3" key="1">
    <citation type="journal article" date="2016" name="Nat. Commun.">
        <title>Thousands of microbial genomes shed light on interconnected biogeochemical processes in an aquifer system.</title>
        <authorList>
            <person name="Anantharaman K."/>
            <person name="Brown C.T."/>
            <person name="Hug L.A."/>
            <person name="Sharon I."/>
            <person name="Castelle C.J."/>
            <person name="Probst A.J."/>
            <person name="Thomas B.C."/>
            <person name="Singh A."/>
            <person name="Wilkins M.J."/>
            <person name="Karaoz U."/>
            <person name="Brodie E.L."/>
            <person name="Williams K.H."/>
            <person name="Hubbard S.S."/>
            <person name="Banfield J.F."/>
        </authorList>
    </citation>
    <scope>NUCLEOTIDE SEQUENCE [LARGE SCALE GENOMIC DNA]</scope>
</reference>
<keyword evidence="1" id="KW-1133">Transmembrane helix</keyword>
<sequence length="614" mass="65806">MAFLKEILGTKEGKIQLAVLAGFVLVSLFVLAFSFGKNDFITPTNVSADTATSSVTVLNTPPQWTADAQERFESSSSTPTNVASSSQWIATGTDSNAESYFLLICKTSVAPTAYSNGPPQCDGGFTNMWARSGTTTSGTQALAATTTYPDLGEENDWYAFVCDANVTLPRCHTDYKQGDFPYESPWVLNHRPSFTIFSDSSPANPGADFLMMATSSDSDVSDTNDTVQLIVCREADFDGTNCGSGGRWCTSSFSASDPECTASTTVPTQDKNYTAYGYVIDNHGLAASGGAYETDSVVTVNNLAPILSSTDIQLLNYDGTSDDLALVNEATQTPRFRVRVLVTDNNSCLNASSGDEITSISINVYRSDIGQANCQTVDDFNENYCYTQTVPITRWNVSSTSQETSSCTGSGDSAAWWVREFPLWFLADPTDVGSQYPAETWKASVYATDDNATSSPLTEIDAGKDLTSFLSQDLVTTEISYGSFEPGQGNSNLIRNATTSATGNVGIDVNLSGTDMSTFYPWIPGGATNTIMVFEEQYSTSTVAYDDPAPDGARALSSTTPTLLDLNVFKTTSTTTPERGTTFWGILVPTVITLAGDYTGVNTFTAVTSDQSQW</sequence>